<keyword evidence="1" id="KW-1133">Transmembrane helix</keyword>
<sequence length="161" mass="17777">LAGACLNLICNAVRFGSLAFQQCVSAAACVAFPCRLVKRRERARRRYSYRQVALPSRLSVVVRVSIQLVSCQVRSFVFPLRCKIRSTTHLLLLLLLLASNRRGPQPTRTTVCVCVWVRCSAFACGCVCLGVCVYVPPVQGVQRVVEPSTKSRSACSVKSRE</sequence>
<dbReference type="EnsemblMetazoa" id="ACOM026369-RA">
    <property type="protein sequence ID" value="ACOM026369-PA.1"/>
    <property type="gene ID" value="ACOM026369"/>
</dbReference>
<protein>
    <submittedName>
        <fullName evidence="2">Uncharacterized protein</fullName>
    </submittedName>
</protein>
<organism evidence="2">
    <name type="scientific">Anopheles coluzzii</name>
    <name type="common">African malaria mosquito</name>
    <dbReference type="NCBI Taxonomy" id="1518534"/>
    <lineage>
        <taxon>Eukaryota</taxon>
        <taxon>Metazoa</taxon>
        <taxon>Ecdysozoa</taxon>
        <taxon>Arthropoda</taxon>
        <taxon>Hexapoda</taxon>
        <taxon>Insecta</taxon>
        <taxon>Pterygota</taxon>
        <taxon>Neoptera</taxon>
        <taxon>Endopterygota</taxon>
        <taxon>Diptera</taxon>
        <taxon>Nematocera</taxon>
        <taxon>Culicoidea</taxon>
        <taxon>Culicidae</taxon>
        <taxon>Anophelinae</taxon>
        <taxon>Anopheles</taxon>
    </lineage>
</organism>
<accession>A0A8W7P6D9</accession>
<proteinExistence type="predicted"/>
<name>A0A8W7P6D9_ANOCL</name>
<evidence type="ECO:0000313" key="2">
    <source>
        <dbReference type="EnsemblMetazoa" id="ACOM026369-PA.1"/>
    </source>
</evidence>
<feature type="transmembrane region" description="Helical" evidence="1">
    <location>
        <begin position="18"/>
        <end position="37"/>
    </location>
</feature>
<evidence type="ECO:0000256" key="1">
    <source>
        <dbReference type="SAM" id="Phobius"/>
    </source>
</evidence>
<dbReference type="AlphaFoldDB" id="A0A8W7P6D9"/>
<keyword evidence="1" id="KW-0812">Transmembrane</keyword>
<dbReference type="Proteomes" id="UP000075882">
    <property type="component" value="Unassembled WGS sequence"/>
</dbReference>
<keyword evidence="1" id="KW-0472">Membrane</keyword>
<reference evidence="2" key="1">
    <citation type="submission" date="2022-08" db="UniProtKB">
        <authorList>
            <consortium name="EnsemblMetazoa"/>
        </authorList>
    </citation>
    <scope>IDENTIFICATION</scope>
</reference>